<dbReference type="InterPro" id="IPR050815">
    <property type="entry name" value="TF_fung"/>
</dbReference>
<dbReference type="SMART" id="SM00906">
    <property type="entry name" value="Fungal_trans"/>
    <property type="match status" value="1"/>
</dbReference>
<evidence type="ECO:0000259" key="7">
    <source>
        <dbReference type="SMART" id="SM00906"/>
    </source>
</evidence>
<feature type="non-terminal residue" evidence="8">
    <location>
        <position position="754"/>
    </location>
</feature>
<evidence type="ECO:0000313" key="8">
    <source>
        <dbReference type="EMBL" id="RFU25152.1"/>
    </source>
</evidence>
<comment type="subcellular location">
    <subcellularLocation>
        <location evidence="1">Nucleus</location>
    </subcellularLocation>
</comment>
<keyword evidence="4" id="KW-0804">Transcription</keyword>
<dbReference type="CDD" id="cd12148">
    <property type="entry name" value="fungal_TF_MHR"/>
    <property type="match status" value="1"/>
</dbReference>
<feature type="domain" description="Xylanolytic transcriptional activator regulatory" evidence="7">
    <location>
        <begin position="233"/>
        <end position="314"/>
    </location>
</feature>
<keyword evidence="9" id="KW-1185">Reference proteome</keyword>
<evidence type="ECO:0000256" key="2">
    <source>
        <dbReference type="ARBA" id="ARBA00022723"/>
    </source>
</evidence>
<dbReference type="GO" id="GO:0000981">
    <property type="term" value="F:DNA-binding transcription factor activity, RNA polymerase II-specific"/>
    <property type="evidence" value="ECO:0007669"/>
    <property type="project" value="InterPro"/>
</dbReference>
<dbReference type="Proteomes" id="UP000258309">
    <property type="component" value="Unassembled WGS sequence"/>
</dbReference>
<keyword evidence="2" id="KW-0479">Metal-binding</keyword>
<accession>A0A3E2GVW6</accession>
<dbReference type="GO" id="GO:0003677">
    <property type="term" value="F:DNA binding"/>
    <property type="evidence" value="ECO:0007669"/>
    <property type="project" value="InterPro"/>
</dbReference>
<keyword evidence="5" id="KW-0539">Nucleus</keyword>
<feature type="region of interest" description="Disordered" evidence="6">
    <location>
        <begin position="74"/>
        <end position="95"/>
    </location>
</feature>
<feature type="compositionally biased region" description="Polar residues" evidence="6">
    <location>
        <begin position="651"/>
        <end position="660"/>
    </location>
</feature>
<dbReference type="PANTHER" id="PTHR47338">
    <property type="entry name" value="ZN(II)2CYS6 TRANSCRIPTION FACTOR (EUROFUNG)-RELATED"/>
    <property type="match status" value="1"/>
</dbReference>
<proteinExistence type="predicted"/>
<organism evidence="8 9">
    <name type="scientific">Scytalidium lignicola</name>
    <name type="common">Hyphomycete</name>
    <dbReference type="NCBI Taxonomy" id="5539"/>
    <lineage>
        <taxon>Eukaryota</taxon>
        <taxon>Fungi</taxon>
        <taxon>Dikarya</taxon>
        <taxon>Ascomycota</taxon>
        <taxon>Pezizomycotina</taxon>
        <taxon>Leotiomycetes</taxon>
        <taxon>Leotiomycetes incertae sedis</taxon>
        <taxon>Scytalidium</taxon>
    </lineage>
</organism>
<dbReference type="EMBL" id="NCSJ02000359">
    <property type="protein sequence ID" value="RFU25152.1"/>
    <property type="molecule type" value="Genomic_DNA"/>
</dbReference>
<sequence length="754" mass="85150">MELSPIATPPYDKLDLGARHTNVKSPPKVVCDRNSNLDNSTAQNIQTEAQNNQHNSSRGSLNIHDLSFILHPCHDASTSENDSPNIHSQKPKERENSTVIAHACHALRVTPNVLEKMINIYFDNMTAINLFLEPNFREKLQNIDSPTQLHALLASILAFSARFCAQEGDDEQDHNSIEVVGICRNPTYFLNLASQFTDEALRQCDDEAPPLCLLQALILLSHGQLTQGVRGKAWRSLGVCVRLAYELNLHLIDFGYPIESIEVDVKQWSEQEEKRRAWWAIWEMDVFASTIRRCPTAIGWSQIETLLPVEDEYWFQGEYRQSCFLEKDFARRWKALQESGNQSPKAWFIVINSLMKEAQCISSPRGVTNFFFPDERRQSAKSNKYKKQTAVAADEARDKLEILSNSVRCFVLALPTSLRYRHQYLGFDVRKPGQTASLRQLHCGLYNIHVMTQLAKLMIYRYEVFSGTTRAGFSTSQTNSRGANMANTGNDGTNITSTMNGAQSLAISQYFEAADEILTIVHRCCDDHIQWINAFLASTIWLASAVQLVRKEFGPSGTNRALVKSKFEVLYMTYKKCVLFWNIQTALQQNLESLESHLERFRANGTKRHEQLLKNNYRRDITRAEPWTGEIDMIHSNMNKVQDSDIGATNGPPSSSSQRPQVGPLYLEPISPAASNLDFMHVSSQTDSWSHGKGDLQIPPSNLIDQALFSESGEQSQAMCADSFPGLTFGLNMDSSDIELQSYIDELLSGGYTY</sequence>
<feature type="region of interest" description="Disordered" evidence="6">
    <location>
        <begin position="1"/>
        <end position="38"/>
    </location>
</feature>
<dbReference type="OrthoDB" id="3862662at2759"/>
<dbReference type="OMA" id="DEERCWK"/>
<evidence type="ECO:0000256" key="3">
    <source>
        <dbReference type="ARBA" id="ARBA00023015"/>
    </source>
</evidence>
<feature type="non-terminal residue" evidence="8">
    <location>
        <position position="1"/>
    </location>
</feature>
<comment type="caution">
    <text evidence="8">The sequence shown here is derived from an EMBL/GenBank/DDBJ whole genome shotgun (WGS) entry which is preliminary data.</text>
</comment>
<dbReference type="GO" id="GO:0005634">
    <property type="term" value="C:nucleus"/>
    <property type="evidence" value="ECO:0007669"/>
    <property type="project" value="UniProtKB-SubCell"/>
</dbReference>
<dbReference type="GO" id="GO:0008270">
    <property type="term" value="F:zinc ion binding"/>
    <property type="evidence" value="ECO:0007669"/>
    <property type="project" value="InterPro"/>
</dbReference>
<evidence type="ECO:0000256" key="5">
    <source>
        <dbReference type="ARBA" id="ARBA00023242"/>
    </source>
</evidence>
<evidence type="ECO:0000313" key="9">
    <source>
        <dbReference type="Proteomes" id="UP000258309"/>
    </source>
</evidence>
<keyword evidence="3" id="KW-0805">Transcription regulation</keyword>
<dbReference type="Pfam" id="PF04082">
    <property type="entry name" value="Fungal_trans"/>
    <property type="match status" value="1"/>
</dbReference>
<feature type="compositionally biased region" description="Polar residues" evidence="6">
    <location>
        <begin position="76"/>
        <end position="88"/>
    </location>
</feature>
<evidence type="ECO:0000256" key="4">
    <source>
        <dbReference type="ARBA" id="ARBA00023163"/>
    </source>
</evidence>
<reference evidence="8 9" key="1">
    <citation type="submission" date="2018-05" db="EMBL/GenBank/DDBJ databases">
        <title>Draft genome sequence of Scytalidium lignicola DSM 105466, a ubiquitous saprotrophic fungus.</title>
        <authorList>
            <person name="Buettner E."/>
            <person name="Gebauer A.M."/>
            <person name="Hofrichter M."/>
            <person name="Liers C."/>
            <person name="Kellner H."/>
        </authorList>
    </citation>
    <scope>NUCLEOTIDE SEQUENCE [LARGE SCALE GENOMIC DNA]</scope>
    <source>
        <strain evidence="8 9">DSM 105466</strain>
    </source>
</reference>
<name>A0A3E2GVW6_SCYLI</name>
<gene>
    <name evidence="8" type="ORF">B7463_g11187</name>
</gene>
<dbReference type="InterPro" id="IPR007219">
    <property type="entry name" value="XnlR_reg_dom"/>
</dbReference>
<feature type="region of interest" description="Disordered" evidence="6">
    <location>
        <begin position="642"/>
        <end position="663"/>
    </location>
</feature>
<dbReference type="PANTHER" id="PTHR47338:SF10">
    <property type="entry name" value="TRANSCRIPTION FACTOR DOMAIN-CONTAINING PROTEIN-RELATED"/>
    <property type="match status" value="1"/>
</dbReference>
<protein>
    <recommendedName>
        <fullName evidence="7">Xylanolytic transcriptional activator regulatory domain-containing protein</fullName>
    </recommendedName>
</protein>
<evidence type="ECO:0000256" key="6">
    <source>
        <dbReference type="SAM" id="MobiDB-lite"/>
    </source>
</evidence>
<dbReference type="AlphaFoldDB" id="A0A3E2GVW6"/>
<dbReference type="STRING" id="5539.A0A3E2GVW6"/>
<evidence type="ECO:0000256" key="1">
    <source>
        <dbReference type="ARBA" id="ARBA00004123"/>
    </source>
</evidence>
<dbReference type="GO" id="GO:0006351">
    <property type="term" value="P:DNA-templated transcription"/>
    <property type="evidence" value="ECO:0007669"/>
    <property type="project" value="InterPro"/>
</dbReference>